<comment type="caution">
    <text evidence="4">The sequence shown here is derived from an EMBL/GenBank/DDBJ whole genome shotgun (WGS) entry which is preliminary data.</text>
</comment>
<proteinExistence type="predicted"/>
<feature type="compositionally biased region" description="Basic and acidic residues" evidence="2">
    <location>
        <begin position="326"/>
        <end position="351"/>
    </location>
</feature>
<dbReference type="InterPro" id="IPR036875">
    <property type="entry name" value="Znf_CCHC_sf"/>
</dbReference>
<evidence type="ECO:0000256" key="1">
    <source>
        <dbReference type="PROSITE-ProRule" id="PRU00047"/>
    </source>
</evidence>
<evidence type="ECO:0000313" key="4">
    <source>
        <dbReference type="EMBL" id="KAL3389680.1"/>
    </source>
</evidence>
<dbReference type="Gene3D" id="4.10.60.10">
    <property type="entry name" value="Zinc finger, CCHC-type"/>
    <property type="match status" value="1"/>
</dbReference>
<gene>
    <name evidence="4" type="ORF">TKK_015049</name>
</gene>
<dbReference type="EMBL" id="JBJJXI010000122">
    <property type="protein sequence ID" value="KAL3389680.1"/>
    <property type="molecule type" value="Genomic_DNA"/>
</dbReference>
<organism evidence="4 5">
    <name type="scientific">Trichogramma kaykai</name>
    <dbReference type="NCBI Taxonomy" id="54128"/>
    <lineage>
        <taxon>Eukaryota</taxon>
        <taxon>Metazoa</taxon>
        <taxon>Ecdysozoa</taxon>
        <taxon>Arthropoda</taxon>
        <taxon>Hexapoda</taxon>
        <taxon>Insecta</taxon>
        <taxon>Pterygota</taxon>
        <taxon>Neoptera</taxon>
        <taxon>Endopterygota</taxon>
        <taxon>Hymenoptera</taxon>
        <taxon>Apocrita</taxon>
        <taxon>Proctotrupomorpha</taxon>
        <taxon>Chalcidoidea</taxon>
        <taxon>Trichogrammatidae</taxon>
        <taxon>Trichogramma</taxon>
    </lineage>
</organism>
<dbReference type="Pfam" id="PF00098">
    <property type="entry name" value="zf-CCHC"/>
    <property type="match status" value="1"/>
</dbReference>
<keyword evidence="5" id="KW-1185">Reference proteome</keyword>
<keyword evidence="1" id="KW-0479">Metal-binding</keyword>
<feature type="compositionally biased region" description="Basic residues" evidence="2">
    <location>
        <begin position="185"/>
        <end position="194"/>
    </location>
</feature>
<keyword evidence="1" id="KW-0862">Zinc</keyword>
<dbReference type="SMART" id="SM00343">
    <property type="entry name" value="ZnF_C2HC"/>
    <property type="match status" value="2"/>
</dbReference>
<dbReference type="PROSITE" id="PS50158">
    <property type="entry name" value="ZF_CCHC"/>
    <property type="match status" value="1"/>
</dbReference>
<evidence type="ECO:0000313" key="5">
    <source>
        <dbReference type="Proteomes" id="UP001627154"/>
    </source>
</evidence>
<dbReference type="Proteomes" id="UP001627154">
    <property type="component" value="Unassembled WGS sequence"/>
</dbReference>
<protein>
    <recommendedName>
        <fullName evidence="3">CCHC-type domain-containing protein</fullName>
    </recommendedName>
</protein>
<evidence type="ECO:0000256" key="2">
    <source>
        <dbReference type="SAM" id="MobiDB-lite"/>
    </source>
</evidence>
<accession>A0ABD2W9D3</accession>
<dbReference type="InterPro" id="IPR013103">
    <property type="entry name" value="RVT_2"/>
</dbReference>
<dbReference type="GO" id="GO:0008270">
    <property type="term" value="F:zinc ion binding"/>
    <property type="evidence" value="ECO:0007669"/>
    <property type="project" value="UniProtKB-KW"/>
</dbReference>
<feature type="compositionally biased region" description="Low complexity" evidence="2">
    <location>
        <begin position="171"/>
        <end position="183"/>
    </location>
</feature>
<feature type="domain" description="CCHC-type" evidence="3">
    <location>
        <begin position="121"/>
        <end position="136"/>
    </location>
</feature>
<feature type="region of interest" description="Disordered" evidence="2">
    <location>
        <begin position="166"/>
        <end position="194"/>
    </location>
</feature>
<dbReference type="SUPFAM" id="SSF57756">
    <property type="entry name" value="Retrovirus zinc finger-like domains"/>
    <property type="match status" value="1"/>
</dbReference>
<feature type="compositionally biased region" description="Polar residues" evidence="2">
    <location>
        <begin position="586"/>
        <end position="596"/>
    </location>
</feature>
<dbReference type="InterPro" id="IPR001878">
    <property type="entry name" value="Znf_CCHC"/>
</dbReference>
<feature type="compositionally biased region" description="Basic and acidic residues" evidence="2">
    <location>
        <begin position="362"/>
        <end position="378"/>
    </location>
</feature>
<dbReference type="Pfam" id="PF07727">
    <property type="entry name" value="RVT_2"/>
    <property type="match status" value="1"/>
</dbReference>
<name>A0ABD2W9D3_9HYME</name>
<feature type="region of interest" description="Disordered" evidence="2">
    <location>
        <begin position="573"/>
        <end position="596"/>
    </location>
</feature>
<keyword evidence="1" id="KW-0863">Zinc-finger</keyword>
<reference evidence="4 5" key="1">
    <citation type="journal article" date="2024" name="bioRxiv">
        <title>A reference genome for Trichogramma kaykai: A tiny desert-dwelling parasitoid wasp with competing sex-ratio distorters.</title>
        <authorList>
            <person name="Culotta J."/>
            <person name="Lindsey A.R."/>
        </authorList>
    </citation>
    <scope>NUCLEOTIDE SEQUENCE [LARGE SCALE GENOMIC DNA]</scope>
    <source>
        <strain evidence="4 5">KSX58</strain>
    </source>
</reference>
<feature type="region of interest" description="Disordered" evidence="2">
    <location>
        <begin position="323"/>
        <end position="378"/>
    </location>
</feature>
<evidence type="ECO:0000259" key="3">
    <source>
        <dbReference type="PROSITE" id="PS50158"/>
    </source>
</evidence>
<dbReference type="AlphaFoldDB" id="A0ABD2W9D3"/>
<sequence>MLEYEEDEWTKEMREATMRNGLLLDQQVKTSEKLRESMTSLINSNNSVVRAQKDMMLQQETANQRVNMLIDTVRNLVDAIKRQSINITPPIQNKLDTKTPTSGNSEKAPVAQFVKTPASDKCHRCTKPGHWANDCPLKAWNLWFCYTCNDVKKHKSETCPNKTQKYVSDSNNTTNKRTNTLRGRGNGRGRGNFKRNNRYKPYDQPKANVAGESNFTNNNLTNISFIADSGATEHIIQKKELLKNLLSLRKFADAGYGVYLDNSELKIFDKVNKRVYIKGTYHKPNWVITCKLSNIHLNRPTNYEVIARLTDTEHLQATENLQVSELGRENSEHEESMKENAQKQSKIHEEVTEQVQEEADEEKNNTEEKSNKEIEFPRAVKRKMEPPTKILPKRAAKSNPRKDPNFVYQATLSEQVKESEECQIYRSVAEIYRDPVTYKSAMNSKESQNWQAAVNEELKSMEENNVWSLVERPPRENIIDSRWVFKRKVSPTTETIYRARLVVRGFKDTNDYEIRETYAPVSRMTDLMVAIVRRCSTWEGVLATTRCHHLVAGRARVEQRELGVDEANSMAHESTLSIMRAPRLPHSSTSRQRAHT</sequence>